<feature type="compositionally biased region" description="Low complexity" evidence="1">
    <location>
        <begin position="508"/>
        <end position="519"/>
    </location>
</feature>
<evidence type="ECO:0000259" key="2">
    <source>
        <dbReference type="Pfam" id="PF23553"/>
    </source>
</evidence>
<reference evidence="3" key="1">
    <citation type="submission" date="2022-07" db="EMBL/GenBank/DDBJ databases">
        <title>Phylogenomic reconstructions and comparative analyses of Kickxellomycotina fungi.</title>
        <authorList>
            <person name="Reynolds N.K."/>
            <person name="Stajich J.E."/>
            <person name="Barry K."/>
            <person name="Grigoriev I.V."/>
            <person name="Crous P."/>
            <person name="Smith M.E."/>
        </authorList>
    </citation>
    <scope>NUCLEOTIDE SEQUENCE</scope>
    <source>
        <strain evidence="3">RSA 861</strain>
    </source>
</reference>
<evidence type="ECO:0000313" key="3">
    <source>
        <dbReference type="EMBL" id="KAJ1919038.1"/>
    </source>
</evidence>
<name>A0A9W8DUN9_9FUNG</name>
<protein>
    <recommendedName>
        <fullName evidence="2">NELF-A N-terminal domain-containing protein</fullName>
    </recommendedName>
</protein>
<feature type="compositionally biased region" description="Acidic residues" evidence="1">
    <location>
        <begin position="383"/>
        <end position="398"/>
    </location>
</feature>
<feature type="compositionally biased region" description="Low complexity" evidence="1">
    <location>
        <begin position="527"/>
        <end position="542"/>
    </location>
</feature>
<gene>
    <name evidence="3" type="ORF">IWQ60_007342</name>
</gene>
<evidence type="ECO:0000313" key="4">
    <source>
        <dbReference type="Proteomes" id="UP001150569"/>
    </source>
</evidence>
<dbReference type="Pfam" id="PF23553">
    <property type="entry name" value="NELF-A_N"/>
    <property type="match status" value="1"/>
</dbReference>
<dbReference type="EMBL" id="JANBPT010000485">
    <property type="protein sequence ID" value="KAJ1919038.1"/>
    <property type="molecule type" value="Genomic_DNA"/>
</dbReference>
<feature type="domain" description="NELF-A N-terminal" evidence="2">
    <location>
        <begin position="26"/>
        <end position="111"/>
    </location>
</feature>
<feature type="compositionally biased region" description="Low complexity" evidence="1">
    <location>
        <begin position="442"/>
        <end position="453"/>
    </location>
</feature>
<proteinExistence type="predicted"/>
<accession>A0A9W8DUN9</accession>
<dbReference type="Proteomes" id="UP001150569">
    <property type="component" value="Unassembled WGS sequence"/>
</dbReference>
<dbReference type="AlphaFoldDB" id="A0A9W8DUN9"/>
<comment type="caution">
    <text evidence="3">The sequence shown here is derived from an EMBL/GenBank/DDBJ whole genome shotgun (WGS) entry which is preliminary data.</text>
</comment>
<organism evidence="3 4">
    <name type="scientific">Tieghemiomyces parasiticus</name>
    <dbReference type="NCBI Taxonomy" id="78921"/>
    <lineage>
        <taxon>Eukaryota</taxon>
        <taxon>Fungi</taxon>
        <taxon>Fungi incertae sedis</taxon>
        <taxon>Zoopagomycota</taxon>
        <taxon>Kickxellomycotina</taxon>
        <taxon>Dimargaritomycetes</taxon>
        <taxon>Dimargaritales</taxon>
        <taxon>Dimargaritaceae</taxon>
        <taxon>Tieghemiomyces</taxon>
    </lineage>
</organism>
<evidence type="ECO:0000256" key="1">
    <source>
        <dbReference type="SAM" id="MobiDB-lite"/>
    </source>
</evidence>
<feature type="region of interest" description="Disordered" evidence="1">
    <location>
        <begin position="306"/>
        <end position="546"/>
    </location>
</feature>
<dbReference type="OrthoDB" id="2135488at2759"/>
<feature type="region of interest" description="Disordered" evidence="1">
    <location>
        <begin position="196"/>
        <end position="248"/>
    </location>
</feature>
<sequence length="638" mass="68989">MATESKAKVVQDWLIQVHNTRPSFEAAEFVSSELTPDSLPAILSQWADLEPGVKLTLLFSALAVKKATYTELKEPLVELFKQAAADSDSWVSVIGRTLQTYPQNGTISSDCTGLRELKDGSAKILRGGRMQVYPREYGLLNPSVRRGFGALASEHELSPGTTTAFKVREKARVSHTDRLDAIRRAAKEAANTAKPGMFAPTALGGGPAGRGAGGKLVSPTFPGARPGPLGRTPSSGAVPTAAGVAPPGAAGAAASALFNRRKPATASFLRPAAPKVGAVHKGPAGGARAQKQSRIQMLDLDEAQSINKQQEESKLRTLQNEAQERENRKLEAKKKLEERKAQEQEMKRELKREREEKKLQRQRAMETKRQSTTLRRRSRTEVDEAEEEEDGAVSDGDSDTPAGPATITKKRRRLSRRTSTANDGWSGDEHEEYDPAGGGSGATTTKAKATSAAPVPGSDLPDYEDEEDTGTQGHVAPVENSTYSPEEQTAAVKQKEATRATRGRRTSTKSSESPSSPVEAAPPAPVPATTAVAPTAPTPASADPYTGYPPEVRNLLSTIFRNSNSLAPDHRRIITEFLTGAENHHPPPLDATGVFRAALHQDRMWDASTQSEVIEWIEFEIDYNNGHWRQVKRRTPAV</sequence>
<feature type="compositionally biased region" description="Low complexity" evidence="1">
    <location>
        <begin position="234"/>
        <end position="248"/>
    </location>
</feature>
<feature type="compositionally biased region" description="Basic and acidic residues" evidence="1">
    <location>
        <begin position="322"/>
        <end position="369"/>
    </location>
</feature>
<feature type="compositionally biased region" description="Gly residues" evidence="1">
    <location>
        <begin position="203"/>
        <end position="214"/>
    </location>
</feature>
<dbReference type="InterPro" id="IPR056557">
    <property type="entry name" value="NELF-A_N"/>
</dbReference>
<keyword evidence="4" id="KW-1185">Reference proteome</keyword>